<accession>A0AAD6IUP3</accession>
<keyword evidence="2" id="KW-1185">Reference proteome</keyword>
<reference evidence="1" key="1">
    <citation type="submission" date="2023-01" db="EMBL/GenBank/DDBJ databases">
        <title>The chitinases involved in constricting ring structure development in the nematode-trapping fungus Drechslerella dactyloides.</title>
        <authorList>
            <person name="Wang R."/>
            <person name="Zhang L."/>
            <person name="Tang P."/>
            <person name="Li S."/>
            <person name="Liang L."/>
        </authorList>
    </citation>
    <scope>NUCLEOTIDE SEQUENCE</scope>
    <source>
        <strain evidence="1">YMF1.00031</strain>
    </source>
</reference>
<dbReference type="AlphaFoldDB" id="A0AAD6IUP3"/>
<sequence length="174" mass="19256">MPTKADAKQKRLAGVTINKAAGYELKACTHLNLDKFMLSACYGSASLDITILDPELRLETYYDYREPEFWLGADECAQKCMEWTKSQCIATHSISNRTCDFFNVYNEYTSSSKASAKATLLRRVCVLYSVPLSKKRAISSAGMTGGAYHTLGESCGWEVVPSEFIGDQMAGLCK</sequence>
<gene>
    <name evidence="1" type="ORF">Dda_6389</name>
</gene>
<name>A0AAD6IUP3_DREDA</name>
<protein>
    <submittedName>
        <fullName evidence="1">Uncharacterized protein</fullName>
    </submittedName>
</protein>
<dbReference type="EMBL" id="JAQGDS010000008">
    <property type="protein sequence ID" value="KAJ6258349.1"/>
    <property type="molecule type" value="Genomic_DNA"/>
</dbReference>
<proteinExistence type="predicted"/>
<evidence type="ECO:0000313" key="1">
    <source>
        <dbReference type="EMBL" id="KAJ6258349.1"/>
    </source>
</evidence>
<comment type="caution">
    <text evidence="1">The sequence shown here is derived from an EMBL/GenBank/DDBJ whole genome shotgun (WGS) entry which is preliminary data.</text>
</comment>
<evidence type="ECO:0000313" key="2">
    <source>
        <dbReference type="Proteomes" id="UP001221413"/>
    </source>
</evidence>
<organism evidence="1 2">
    <name type="scientific">Drechslerella dactyloides</name>
    <name type="common">Nematode-trapping fungus</name>
    <name type="synonym">Arthrobotrys dactyloides</name>
    <dbReference type="NCBI Taxonomy" id="74499"/>
    <lineage>
        <taxon>Eukaryota</taxon>
        <taxon>Fungi</taxon>
        <taxon>Dikarya</taxon>
        <taxon>Ascomycota</taxon>
        <taxon>Pezizomycotina</taxon>
        <taxon>Orbiliomycetes</taxon>
        <taxon>Orbiliales</taxon>
        <taxon>Orbiliaceae</taxon>
        <taxon>Drechslerella</taxon>
    </lineage>
</organism>
<dbReference type="Proteomes" id="UP001221413">
    <property type="component" value="Unassembled WGS sequence"/>
</dbReference>